<keyword evidence="1" id="KW-0732">Signal</keyword>
<dbReference type="InterPro" id="IPR051043">
    <property type="entry name" value="Sulfatase_Mod_Factor_Kinase"/>
</dbReference>
<dbReference type="PANTHER" id="PTHR23150">
    <property type="entry name" value="SULFATASE MODIFYING FACTOR 1, 2"/>
    <property type="match status" value="1"/>
</dbReference>
<dbReference type="PANTHER" id="PTHR23150:SF19">
    <property type="entry name" value="FORMYLGLYCINE-GENERATING ENZYME"/>
    <property type="match status" value="1"/>
</dbReference>
<reference evidence="4" key="1">
    <citation type="journal article" date="2023" name="Mar. Drugs">
        <title>Gemmata algarum, a Novel Planctomycete Isolated from an Algal Mat, Displays Antimicrobial Activity.</title>
        <authorList>
            <person name="Kumar G."/>
            <person name="Kallscheuer N."/>
            <person name="Kashif M."/>
            <person name="Ahamad S."/>
            <person name="Jagadeeshwari U."/>
            <person name="Pannikurungottu S."/>
            <person name="Haufschild T."/>
            <person name="Kabuu M."/>
            <person name="Sasikala C."/>
            <person name="Jogler C."/>
            <person name="Ramana C."/>
        </authorList>
    </citation>
    <scope>NUCLEOTIDE SEQUENCE [LARGE SCALE GENOMIC DNA]</scope>
    <source>
        <strain evidence="4">JC673</strain>
    </source>
</reference>
<name>A0ABU5EUG0_9BACT</name>
<evidence type="ECO:0000256" key="1">
    <source>
        <dbReference type="SAM" id="SignalP"/>
    </source>
</evidence>
<proteinExistence type="predicted"/>
<dbReference type="EMBL" id="JAXBLV010000040">
    <property type="protein sequence ID" value="MDY3558608.1"/>
    <property type="molecule type" value="Genomic_DNA"/>
</dbReference>
<accession>A0ABU5EUG0</accession>
<comment type="caution">
    <text evidence="3">The sequence shown here is derived from an EMBL/GenBank/DDBJ whole genome shotgun (WGS) entry which is preliminary data.</text>
</comment>
<dbReference type="InterPro" id="IPR042095">
    <property type="entry name" value="SUMF_sf"/>
</dbReference>
<gene>
    <name evidence="3" type="ORF">R5W23_005747</name>
</gene>
<dbReference type="Gene3D" id="3.90.1580.10">
    <property type="entry name" value="paralog of FGE (formylglycine-generating enzyme)"/>
    <property type="match status" value="1"/>
</dbReference>
<dbReference type="InterPro" id="IPR005532">
    <property type="entry name" value="SUMF_dom"/>
</dbReference>
<dbReference type="SUPFAM" id="SSF56436">
    <property type="entry name" value="C-type lectin-like"/>
    <property type="match status" value="1"/>
</dbReference>
<protein>
    <submittedName>
        <fullName evidence="3">Formylglycine-generating enzyme family protein</fullName>
    </submittedName>
</protein>
<dbReference type="InterPro" id="IPR016187">
    <property type="entry name" value="CTDL_fold"/>
</dbReference>
<evidence type="ECO:0000313" key="4">
    <source>
        <dbReference type="Proteomes" id="UP001272242"/>
    </source>
</evidence>
<feature type="chain" id="PRO_5045254086" evidence="1">
    <location>
        <begin position="19"/>
        <end position="347"/>
    </location>
</feature>
<dbReference type="Proteomes" id="UP001272242">
    <property type="component" value="Unassembled WGS sequence"/>
</dbReference>
<evidence type="ECO:0000259" key="2">
    <source>
        <dbReference type="Pfam" id="PF03781"/>
    </source>
</evidence>
<keyword evidence="4" id="KW-1185">Reference proteome</keyword>
<sequence length="347" mass="38672">MLFRTLATVMFATGLATAAEPPAPPKRANFTQAVELVTRPKGGLPAVTRKAAFDMVYVPGGEFTIGSPDREPGREANEGPRHKVRVGAFWMGKCEVTWDEFDLFLADLRFPSADELQARNRAADAITRPTASYVDETYGHGREGHPALCMTHHAAMMYCHWLRKQTGRAYRLPTEAEWEYAARGGADSAYAFGADPKTLGRYAWFKDNSADADHPRGTTHKVGTKKANAFGLHDMYGNVAEWTLDQYDPDEYSARAKSPLSVSPVTVPVAQRWSHVARGGSWADKAEQCRSAARRVSDKSWQKWDPNEPQSIWWLTRMDVIGFRVVLAESEQPELVGLRPKVVETSK</sequence>
<evidence type="ECO:0000313" key="3">
    <source>
        <dbReference type="EMBL" id="MDY3558608.1"/>
    </source>
</evidence>
<dbReference type="RefSeq" id="WP_320685506.1">
    <property type="nucleotide sequence ID" value="NZ_JAXBLV010000040.1"/>
</dbReference>
<feature type="signal peptide" evidence="1">
    <location>
        <begin position="1"/>
        <end position="18"/>
    </location>
</feature>
<feature type="domain" description="Sulfatase-modifying factor enzyme-like" evidence="2">
    <location>
        <begin position="54"/>
        <end position="298"/>
    </location>
</feature>
<dbReference type="Pfam" id="PF03781">
    <property type="entry name" value="FGE-sulfatase"/>
    <property type="match status" value="1"/>
</dbReference>
<organism evidence="3 4">
    <name type="scientific">Gemmata algarum</name>
    <dbReference type="NCBI Taxonomy" id="2975278"/>
    <lineage>
        <taxon>Bacteria</taxon>
        <taxon>Pseudomonadati</taxon>
        <taxon>Planctomycetota</taxon>
        <taxon>Planctomycetia</taxon>
        <taxon>Gemmatales</taxon>
        <taxon>Gemmataceae</taxon>
        <taxon>Gemmata</taxon>
    </lineage>
</organism>